<accession>A0A517NCQ8</accession>
<organism evidence="2 3">
    <name type="scientific">Rubripirellula lacrimiformis</name>
    <dbReference type="NCBI Taxonomy" id="1930273"/>
    <lineage>
        <taxon>Bacteria</taxon>
        <taxon>Pseudomonadati</taxon>
        <taxon>Planctomycetota</taxon>
        <taxon>Planctomycetia</taxon>
        <taxon>Pirellulales</taxon>
        <taxon>Pirellulaceae</taxon>
        <taxon>Rubripirellula</taxon>
    </lineage>
</organism>
<dbReference type="AlphaFoldDB" id="A0A517NCQ8"/>
<dbReference type="KEGG" id="rlc:K227x_33230"/>
<dbReference type="Proteomes" id="UP000318538">
    <property type="component" value="Chromosome"/>
</dbReference>
<name>A0A517NCQ8_9BACT</name>
<proteinExistence type="predicted"/>
<dbReference type="Pfam" id="PF07638">
    <property type="entry name" value="Sigma70_ECF"/>
    <property type="match status" value="1"/>
</dbReference>
<dbReference type="OrthoDB" id="278371at2"/>
<evidence type="ECO:0000313" key="3">
    <source>
        <dbReference type="Proteomes" id="UP000318538"/>
    </source>
</evidence>
<dbReference type="SUPFAM" id="SSF88946">
    <property type="entry name" value="Sigma2 domain of RNA polymerase sigma factors"/>
    <property type="match status" value="1"/>
</dbReference>
<protein>
    <submittedName>
        <fullName evidence="2">ECF sigma factor</fullName>
    </submittedName>
</protein>
<dbReference type="GO" id="GO:0003700">
    <property type="term" value="F:DNA-binding transcription factor activity"/>
    <property type="evidence" value="ECO:0007669"/>
    <property type="project" value="InterPro"/>
</dbReference>
<reference evidence="2 3" key="1">
    <citation type="submission" date="2019-02" db="EMBL/GenBank/DDBJ databases">
        <title>Deep-cultivation of Planctomycetes and their phenomic and genomic characterization uncovers novel biology.</title>
        <authorList>
            <person name="Wiegand S."/>
            <person name="Jogler M."/>
            <person name="Boedeker C."/>
            <person name="Pinto D."/>
            <person name="Vollmers J."/>
            <person name="Rivas-Marin E."/>
            <person name="Kohn T."/>
            <person name="Peeters S.H."/>
            <person name="Heuer A."/>
            <person name="Rast P."/>
            <person name="Oberbeckmann S."/>
            <person name="Bunk B."/>
            <person name="Jeske O."/>
            <person name="Meyerdierks A."/>
            <person name="Storesund J.E."/>
            <person name="Kallscheuer N."/>
            <person name="Luecker S."/>
            <person name="Lage O.M."/>
            <person name="Pohl T."/>
            <person name="Merkel B.J."/>
            <person name="Hornburger P."/>
            <person name="Mueller R.-W."/>
            <person name="Bruemmer F."/>
            <person name="Labrenz M."/>
            <person name="Spormann A.M."/>
            <person name="Op den Camp H."/>
            <person name="Overmann J."/>
            <person name="Amann R."/>
            <person name="Jetten M.S.M."/>
            <person name="Mascher T."/>
            <person name="Medema M.H."/>
            <person name="Devos D.P."/>
            <person name="Kaster A.-K."/>
            <person name="Ovreas L."/>
            <person name="Rohde M."/>
            <person name="Galperin M.Y."/>
            <person name="Jogler C."/>
        </authorList>
    </citation>
    <scope>NUCLEOTIDE SEQUENCE [LARGE SCALE GENOMIC DNA]</scope>
    <source>
        <strain evidence="2 3">K22_7</strain>
    </source>
</reference>
<dbReference type="GO" id="GO:0006352">
    <property type="term" value="P:DNA-templated transcription initiation"/>
    <property type="evidence" value="ECO:0007669"/>
    <property type="project" value="InterPro"/>
</dbReference>
<sequence>MDDVTQILEQIERGDPTAPDQLMPLVYSELRRLAAAKIARESAGHTLQATALVHEAYVRLVGSVPDRSFSDRRHFFAAAATAMKRILVDRARAQYR</sequence>
<keyword evidence="3" id="KW-1185">Reference proteome</keyword>
<evidence type="ECO:0000313" key="2">
    <source>
        <dbReference type="EMBL" id="QDT04925.1"/>
    </source>
</evidence>
<gene>
    <name evidence="2" type="ORF">K227x_33230</name>
</gene>
<dbReference type="RefSeq" id="WP_145170770.1">
    <property type="nucleotide sequence ID" value="NZ_CP036525.1"/>
</dbReference>
<feature type="domain" description="RNA polymerase sigma-70 ECF-like HTH" evidence="1">
    <location>
        <begin position="1"/>
        <end position="95"/>
    </location>
</feature>
<dbReference type="EMBL" id="CP036525">
    <property type="protein sequence ID" value="QDT04925.1"/>
    <property type="molecule type" value="Genomic_DNA"/>
</dbReference>
<dbReference type="InterPro" id="IPR013325">
    <property type="entry name" value="RNA_pol_sigma_r2"/>
</dbReference>
<dbReference type="InterPro" id="IPR053812">
    <property type="entry name" value="HTH_Sigma70_ECF-like"/>
</dbReference>
<evidence type="ECO:0000259" key="1">
    <source>
        <dbReference type="Pfam" id="PF07638"/>
    </source>
</evidence>